<evidence type="ECO:0000313" key="1">
    <source>
        <dbReference type="EMBL" id="CAI9262893.1"/>
    </source>
</evidence>
<keyword evidence="2" id="KW-1185">Reference proteome</keyword>
<gene>
    <name evidence="1" type="ORF">LSALG_LOCUS3612</name>
</gene>
<sequence>MLDMLNETFNKEEYNLKSISVIEKQLEHIAEKLNQQFSDNLSDTTLVNEVTFPCSHKLFDNKVHKLTPPELELVVEDYVSLNDQETESISKIKEVEIELDKYNEDFHELEVSKVAIDS</sequence>
<protein>
    <submittedName>
        <fullName evidence="1">Uncharacterized protein</fullName>
    </submittedName>
</protein>
<accession>A0AA35Y9K4</accession>
<dbReference type="AlphaFoldDB" id="A0AA35Y9K4"/>
<dbReference type="EMBL" id="OX465086">
    <property type="protein sequence ID" value="CAI9262893.1"/>
    <property type="molecule type" value="Genomic_DNA"/>
</dbReference>
<reference evidence="1" key="1">
    <citation type="submission" date="2023-04" db="EMBL/GenBank/DDBJ databases">
        <authorList>
            <person name="Vijverberg K."/>
            <person name="Xiong W."/>
            <person name="Schranz E."/>
        </authorList>
    </citation>
    <scope>NUCLEOTIDE SEQUENCE</scope>
</reference>
<organism evidence="1 2">
    <name type="scientific">Lactuca saligna</name>
    <name type="common">Willowleaf lettuce</name>
    <dbReference type="NCBI Taxonomy" id="75948"/>
    <lineage>
        <taxon>Eukaryota</taxon>
        <taxon>Viridiplantae</taxon>
        <taxon>Streptophyta</taxon>
        <taxon>Embryophyta</taxon>
        <taxon>Tracheophyta</taxon>
        <taxon>Spermatophyta</taxon>
        <taxon>Magnoliopsida</taxon>
        <taxon>eudicotyledons</taxon>
        <taxon>Gunneridae</taxon>
        <taxon>Pentapetalae</taxon>
        <taxon>asterids</taxon>
        <taxon>campanulids</taxon>
        <taxon>Asterales</taxon>
        <taxon>Asteraceae</taxon>
        <taxon>Cichorioideae</taxon>
        <taxon>Cichorieae</taxon>
        <taxon>Lactucinae</taxon>
        <taxon>Lactuca</taxon>
    </lineage>
</organism>
<proteinExistence type="predicted"/>
<dbReference type="Proteomes" id="UP001177003">
    <property type="component" value="Chromosome 0"/>
</dbReference>
<evidence type="ECO:0000313" key="2">
    <source>
        <dbReference type="Proteomes" id="UP001177003"/>
    </source>
</evidence>
<name>A0AA35Y9K4_LACSI</name>